<dbReference type="PATRIC" id="fig|43678.3.peg.1039"/>
<accession>A0A163SD65</accession>
<keyword evidence="2" id="KW-0813">Transport</keyword>
<reference evidence="5 6" key="1">
    <citation type="submission" date="2016-01" db="EMBL/GenBank/DDBJ databases">
        <title>Genome sequence of Oerskovia enterophila VJag, an agar and cellulose degrading bacterium.</title>
        <authorList>
            <person name="Poehlein A."/>
            <person name="Jag V."/>
            <person name="Bengelsdorf F."/>
            <person name="Duerre P."/>
            <person name="Daniel R."/>
        </authorList>
    </citation>
    <scope>NUCLEOTIDE SEQUENCE [LARGE SCALE GENOMIC DNA]</scope>
    <source>
        <strain evidence="5 6">VJag</strain>
    </source>
</reference>
<dbReference type="RefSeq" id="WP_068707465.1">
    <property type="nucleotide sequence ID" value="NZ_LRIE01000055.1"/>
</dbReference>
<dbReference type="Pfam" id="PF01547">
    <property type="entry name" value="SBP_bac_1"/>
    <property type="match status" value="1"/>
</dbReference>
<evidence type="ECO:0000256" key="1">
    <source>
        <dbReference type="ARBA" id="ARBA00008520"/>
    </source>
</evidence>
<dbReference type="GO" id="GO:0055052">
    <property type="term" value="C:ATP-binding cassette (ABC) transporter complex, substrate-binding subunit-containing"/>
    <property type="evidence" value="ECO:0007669"/>
    <property type="project" value="TreeGrafter"/>
</dbReference>
<dbReference type="PROSITE" id="PS51257">
    <property type="entry name" value="PROKAR_LIPOPROTEIN"/>
    <property type="match status" value="1"/>
</dbReference>
<evidence type="ECO:0000313" key="5">
    <source>
        <dbReference type="EMBL" id="KZM36279.1"/>
    </source>
</evidence>
<feature type="chain" id="PRO_5038993587" evidence="4">
    <location>
        <begin position="22"/>
        <end position="435"/>
    </location>
</feature>
<dbReference type="EMBL" id="LRIE01000055">
    <property type="protein sequence ID" value="KZM36279.1"/>
    <property type="molecule type" value="Genomic_DNA"/>
</dbReference>
<keyword evidence="3 4" id="KW-0732">Signal</keyword>
<dbReference type="AlphaFoldDB" id="A0A163SD65"/>
<dbReference type="PANTHER" id="PTHR30061">
    <property type="entry name" value="MALTOSE-BINDING PERIPLASMIC PROTEIN"/>
    <property type="match status" value="1"/>
</dbReference>
<comment type="caution">
    <text evidence="5">The sequence shown here is derived from an EMBL/GenBank/DDBJ whole genome shotgun (WGS) entry which is preliminary data.</text>
</comment>
<dbReference type="SUPFAM" id="SSF53850">
    <property type="entry name" value="Periplasmic binding protein-like II"/>
    <property type="match status" value="1"/>
</dbReference>
<evidence type="ECO:0000256" key="2">
    <source>
        <dbReference type="ARBA" id="ARBA00022448"/>
    </source>
</evidence>
<evidence type="ECO:0000256" key="4">
    <source>
        <dbReference type="SAM" id="SignalP"/>
    </source>
</evidence>
<proteinExistence type="inferred from homology"/>
<dbReference type="InterPro" id="IPR006059">
    <property type="entry name" value="SBP"/>
</dbReference>
<dbReference type="PANTHER" id="PTHR30061:SF50">
    <property type="entry name" value="MALTOSE_MALTODEXTRIN-BINDING PERIPLASMIC PROTEIN"/>
    <property type="match status" value="1"/>
</dbReference>
<evidence type="ECO:0000313" key="6">
    <source>
        <dbReference type="Proteomes" id="UP000076447"/>
    </source>
</evidence>
<feature type="signal peptide" evidence="4">
    <location>
        <begin position="1"/>
        <end position="21"/>
    </location>
</feature>
<dbReference type="Proteomes" id="UP000076447">
    <property type="component" value="Unassembled WGS sequence"/>
</dbReference>
<dbReference type="Gene3D" id="3.40.190.10">
    <property type="entry name" value="Periplasmic binding protein-like II"/>
    <property type="match status" value="2"/>
</dbReference>
<dbReference type="OrthoDB" id="2507686at2"/>
<organism evidence="5 6">
    <name type="scientific">Oerskovia enterophila</name>
    <dbReference type="NCBI Taxonomy" id="43678"/>
    <lineage>
        <taxon>Bacteria</taxon>
        <taxon>Bacillati</taxon>
        <taxon>Actinomycetota</taxon>
        <taxon>Actinomycetes</taxon>
        <taxon>Micrococcales</taxon>
        <taxon>Cellulomonadaceae</taxon>
        <taxon>Oerskovia</taxon>
    </lineage>
</organism>
<evidence type="ECO:0000256" key="3">
    <source>
        <dbReference type="ARBA" id="ARBA00022729"/>
    </source>
</evidence>
<name>A0A163SD65_9CELL</name>
<sequence length="435" mass="45592">MQRRSTVAVTGTLLLALGLTACGGGDSSSGESTGDAAAADHSGETLTVWIMEGTNPDGDAFFDEVTTAFKEETGADLQIEFQPWASAHDKFTTSIAGNTTPDVAELGTTWTGEFADVGALSDLSDKIKDAGLEEDLVPGLVESGTLDGAQYGMPWYAGVRSVIYRKDLFEAAGIEVPTTWAELQTAAETLKAANPGLIPFPIAGDSQYGAMPFIWGAGGDLAVKDGDTWKSEINSADSVKGLEFYTGLATEAGLSTAAATTWKETDLLSNFEQGNVGMMISGSWTPGKILTDVPDMADKIGAFPIPGETDGLSDSFLGGSHLGVFAASEKQDLAWEFVKMMTTGKFAEEWGNQSGYFPGQTSLLEKVIEENDPLVAPFAQQMVEAGASVPVTPLYGQIQGKKTVETMLQSILSGSATVQEAADTAAADMNETFGS</sequence>
<protein>
    <submittedName>
        <fullName evidence="5">Putative ABC transporter-binding protein</fullName>
    </submittedName>
</protein>
<dbReference type="CDD" id="cd14747">
    <property type="entry name" value="PBP2_MalE"/>
    <property type="match status" value="1"/>
</dbReference>
<dbReference type="GO" id="GO:0042956">
    <property type="term" value="P:maltodextrin transmembrane transport"/>
    <property type="evidence" value="ECO:0007669"/>
    <property type="project" value="TreeGrafter"/>
</dbReference>
<comment type="similarity">
    <text evidence="1">Belongs to the bacterial solute-binding protein 1 family.</text>
</comment>
<dbReference type="GO" id="GO:0015768">
    <property type="term" value="P:maltose transport"/>
    <property type="evidence" value="ECO:0007669"/>
    <property type="project" value="TreeGrafter"/>
</dbReference>
<dbReference type="STRING" id="43678.OJAG_09920"/>
<gene>
    <name evidence="5" type="ORF">OJAG_09920</name>
</gene>
<dbReference type="GO" id="GO:1901982">
    <property type="term" value="F:maltose binding"/>
    <property type="evidence" value="ECO:0007669"/>
    <property type="project" value="TreeGrafter"/>
</dbReference>